<evidence type="ECO:0000256" key="1">
    <source>
        <dbReference type="ARBA" id="ARBA00004241"/>
    </source>
</evidence>
<dbReference type="InterPro" id="IPR005594">
    <property type="entry name" value="YadA_C"/>
</dbReference>
<dbReference type="Gene3D" id="1.20.5.170">
    <property type="match status" value="4"/>
</dbReference>
<evidence type="ECO:0000256" key="2">
    <source>
        <dbReference type="ARBA" id="ARBA00004442"/>
    </source>
</evidence>
<keyword evidence="8" id="KW-0653">Protein transport</keyword>
<dbReference type="Gene3D" id="3.30.1300.30">
    <property type="entry name" value="GSPII I/J protein-like"/>
    <property type="match status" value="1"/>
</dbReference>
<feature type="domain" description="Trimeric autotransporter adhesin YadA-like stalk" evidence="13">
    <location>
        <begin position="825"/>
        <end position="854"/>
    </location>
</feature>
<dbReference type="Proteomes" id="UP000826462">
    <property type="component" value="Chromosome 1"/>
</dbReference>
<dbReference type="SUPFAM" id="SSF54523">
    <property type="entry name" value="Pili subunits"/>
    <property type="match status" value="1"/>
</dbReference>
<dbReference type="Pfam" id="PF03895">
    <property type="entry name" value="YadA_anchor"/>
    <property type="match status" value="1"/>
</dbReference>
<evidence type="ECO:0000256" key="7">
    <source>
        <dbReference type="ARBA" id="ARBA00022729"/>
    </source>
</evidence>
<dbReference type="Gene3D" id="2.60.40.4050">
    <property type="match status" value="2"/>
</dbReference>
<dbReference type="Gene3D" id="6.10.250.2040">
    <property type="match status" value="3"/>
</dbReference>
<feature type="domain" description="Trimeric autotransporter adhesin YadA-like stalk" evidence="13">
    <location>
        <begin position="180"/>
        <end position="220"/>
    </location>
</feature>
<dbReference type="SUPFAM" id="SSF101967">
    <property type="entry name" value="Adhesin YadA, collagen-binding domain"/>
    <property type="match status" value="9"/>
</dbReference>
<evidence type="ECO:0000256" key="3">
    <source>
        <dbReference type="ARBA" id="ARBA00005848"/>
    </source>
</evidence>
<dbReference type="InterPro" id="IPR011049">
    <property type="entry name" value="Serralysin-like_metalloprot_C"/>
</dbReference>
<evidence type="ECO:0000256" key="8">
    <source>
        <dbReference type="ARBA" id="ARBA00022927"/>
    </source>
</evidence>
<keyword evidence="4" id="KW-0813">Transport</keyword>
<evidence type="ECO:0000256" key="4">
    <source>
        <dbReference type="ARBA" id="ARBA00022448"/>
    </source>
</evidence>
<feature type="domain" description="Trimeric autotransporter adhesin YadA-like stalk" evidence="13">
    <location>
        <begin position="444"/>
        <end position="486"/>
    </location>
</feature>
<reference evidence="14 15" key="1">
    <citation type="submission" date="2021-07" db="EMBL/GenBank/DDBJ databases">
        <title>Paraburkholderia edwinii protects Aspergillus sp. from phenazines by acting as a toxin sponge.</title>
        <authorList>
            <person name="Dahlstrom K.M."/>
            <person name="Newman D.K."/>
        </authorList>
    </citation>
    <scope>NUCLEOTIDE SEQUENCE [LARGE SCALE GENOMIC DNA]</scope>
    <source>
        <strain evidence="14 15">Pe01</strain>
    </source>
</reference>
<evidence type="ECO:0000259" key="13">
    <source>
        <dbReference type="Pfam" id="PF05662"/>
    </source>
</evidence>
<accession>A0ABX8UML9</accession>
<organism evidence="14 15">
    <name type="scientific">Paraburkholderia edwinii</name>
    <dbReference type="NCBI Taxonomy" id="2861782"/>
    <lineage>
        <taxon>Bacteria</taxon>
        <taxon>Pseudomonadati</taxon>
        <taxon>Pseudomonadota</taxon>
        <taxon>Betaproteobacteria</taxon>
        <taxon>Burkholderiales</taxon>
        <taxon>Burkholderiaceae</taxon>
        <taxon>Paraburkholderia</taxon>
    </lineage>
</organism>
<feature type="domain" description="Trimeric autotransporter adhesin YadA-like stalk" evidence="13">
    <location>
        <begin position="517"/>
        <end position="559"/>
    </location>
</feature>
<feature type="domain" description="Trimeric autotransporter adhesin YadA-like stalk" evidence="13">
    <location>
        <begin position="237"/>
        <end position="279"/>
    </location>
</feature>
<dbReference type="Pfam" id="PF05658">
    <property type="entry name" value="YadA_head"/>
    <property type="match status" value="3"/>
</dbReference>
<keyword evidence="6" id="KW-0812">Transmembrane</keyword>
<keyword evidence="5" id="KW-1134">Transmembrane beta strand</keyword>
<evidence type="ECO:0000256" key="6">
    <source>
        <dbReference type="ARBA" id="ARBA00022692"/>
    </source>
</evidence>
<comment type="subcellular location">
    <subcellularLocation>
        <location evidence="2">Cell outer membrane</location>
    </subcellularLocation>
    <subcellularLocation>
        <location evidence="1">Cell surface</location>
    </subcellularLocation>
</comment>
<feature type="domain" description="Trimeric autotransporter adhesin YadA-like stalk" evidence="13">
    <location>
        <begin position="387"/>
        <end position="427"/>
    </location>
</feature>
<keyword evidence="15" id="KW-1185">Reference proteome</keyword>
<feature type="domain" description="Trimeric autotransporter adhesin YadA-like head" evidence="12">
    <location>
        <begin position="24"/>
        <end position="45"/>
    </location>
</feature>
<evidence type="ECO:0000256" key="9">
    <source>
        <dbReference type="ARBA" id="ARBA00023136"/>
    </source>
</evidence>
<proteinExistence type="inferred from homology"/>
<dbReference type="Gene3D" id="2.150.10.10">
    <property type="entry name" value="Serralysin-like metalloprotease, C-terminal"/>
    <property type="match status" value="1"/>
</dbReference>
<dbReference type="Gene3D" id="1.20.5.2280">
    <property type="match status" value="1"/>
</dbReference>
<dbReference type="Gene3D" id="6.10.250.2030">
    <property type="match status" value="1"/>
</dbReference>
<keyword evidence="7" id="KW-0732">Signal</keyword>
<sequence>MVEGTYGYQTAIGANASAQNAYLGTALGANSTASATNSVALGANSVADTGNTVSVGSSTLKRKITNVANGTADNDAVNVSQLKGVTTALGGGAAVNADGTVKAPSYTVQGQTKGDVGSALTALDTATTGNTTSITNLTNNINNGTVGLVQQDATTKAITVAKATNGTTVDFTGTAGARQLKGVAAGKADTDAVNMSQLKAAGLNVDTSGNVSNAFVAYDDATKGKVTLAGGAAGTTITNVKAGALSASSTDAVNGSQLYAANQNVAQNTSDITTLNSKITNINGSLADAVAYDSSAHDKVTLNGANGTTITNVKAGAVNATSTDAVNGSQLNATNTNVTNLSNTVNNISNGTVGLVQQDATTKSITVAKATNGTTVDFTGTAGARQLKGVAAGKADTDAVNMSQLKAAGLNVDTSGNVSNAFVAYDDATKGKITLAGGAAGTTITNVKAGVLSASSTDAVNGSQLYATNQNVAQNTSDITTLNSKITNINGSLADAVAYDSSAHDKVTLNGANGTTITNVKAGAVNATSTDAVNGSQLYSVSTSIADAIGGGSTVNADGTISAPSYTVDGTTVHNIGDAITNIDERTTINSTAISNINESLNNITNNGTGIKYFHANSVLADSQAIGTDAVAIGGNARAQADNSVALGANSVSDRANTVSVGAAGAERQITNVAAGTADTDAVNLGQLKAAGLINTDGTANAAATYDHNADGSINYNSITMGDNVAGGTTIHNVAAGTDSMDAVNVSQMNEAIANVTNIANNSSNPLFTANGSRETEAAVASGNHATAMGANAKASADNSVALGANSVADRANTVSVGAAGSERQIANVAAGTEATDAVNVEQLNAAVGDAIGNMPAGMTAKDYTDSRINSVQNTVNQVAKNSYAGIAAAMAMPNLTPSQPGKTVVAAGSGVYKSGAAAAVGVTHRSRNGKWLTNGALSVTSTGDAGARVQVGYEF</sequence>
<dbReference type="InterPro" id="IPR008635">
    <property type="entry name" value="Coiled_stalk_dom"/>
</dbReference>
<gene>
    <name evidence="14" type="ORF">KZJ38_04305</name>
</gene>
<name>A0ABX8UML9_9BURK</name>
<dbReference type="EMBL" id="CP080095">
    <property type="protein sequence ID" value="QYD69592.1"/>
    <property type="molecule type" value="Genomic_DNA"/>
</dbReference>
<evidence type="ECO:0000313" key="14">
    <source>
        <dbReference type="EMBL" id="QYD69592.1"/>
    </source>
</evidence>
<evidence type="ECO:0000259" key="12">
    <source>
        <dbReference type="Pfam" id="PF05658"/>
    </source>
</evidence>
<feature type="domain" description="Trimeric autotransporter adhesin YadA-like stalk" evidence="13">
    <location>
        <begin position="731"/>
        <end position="769"/>
    </location>
</feature>
<dbReference type="InterPro" id="IPR045584">
    <property type="entry name" value="Pilin-like"/>
</dbReference>
<feature type="domain" description="Trimeric autotransporter adhesin YadA-like stalk" evidence="13">
    <location>
        <begin position="310"/>
        <end position="351"/>
    </location>
</feature>
<evidence type="ECO:0000256" key="10">
    <source>
        <dbReference type="ARBA" id="ARBA00023237"/>
    </source>
</evidence>
<feature type="domain" description="Trimeric autotransporter adhesin YadA-like stalk" evidence="13">
    <location>
        <begin position="669"/>
        <end position="694"/>
    </location>
</feature>
<dbReference type="Pfam" id="PF05662">
    <property type="entry name" value="YadA_stalk"/>
    <property type="match status" value="10"/>
</dbReference>
<feature type="domain" description="Trimeric autotransporter adhesin YadA-like C-terminal membrane anchor" evidence="11">
    <location>
        <begin position="898"/>
        <end position="956"/>
    </location>
</feature>
<evidence type="ECO:0000256" key="5">
    <source>
        <dbReference type="ARBA" id="ARBA00022452"/>
    </source>
</evidence>
<keyword evidence="10" id="KW-0998">Cell outer membrane</keyword>
<feature type="domain" description="Trimeric autotransporter adhesin YadA-like head" evidence="12">
    <location>
        <begin position="781"/>
        <end position="807"/>
    </location>
</feature>
<feature type="domain" description="Trimeric autotransporter adhesin YadA-like head" evidence="12">
    <location>
        <begin position="625"/>
        <end position="651"/>
    </location>
</feature>
<evidence type="ECO:0000259" key="11">
    <source>
        <dbReference type="Pfam" id="PF03895"/>
    </source>
</evidence>
<evidence type="ECO:0000313" key="15">
    <source>
        <dbReference type="Proteomes" id="UP000826462"/>
    </source>
</evidence>
<protein>
    <submittedName>
        <fullName evidence="14">YadA-like family protein</fullName>
    </submittedName>
</protein>
<dbReference type="InterPro" id="IPR008640">
    <property type="entry name" value="Adhesin_Head_dom"/>
</dbReference>
<feature type="domain" description="Trimeric autotransporter adhesin YadA-like stalk" evidence="13">
    <location>
        <begin position="63"/>
        <end position="101"/>
    </location>
</feature>
<comment type="similarity">
    <text evidence="3">Belongs to the autotransporter-2 (AT-2) (TC 1.B.40) family.</text>
</comment>
<keyword evidence="9" id="KW-0472">Membrane</keyword>